<comment type="subcellular location">
    <subcellularLocation>
        <location evidence="1">Membrane</location>
        <topology evidence="1">Multi-pass membrane protein</topology>
    </subcellularLocation>
</comment>
<dbReference type="PANTHER" id="PTHR11690:SF248">
    <property type="entry name" value="PICKPOCKET 17, ISOFORM A"/>
    <property type="match status" value="1"/>
</dbReference>
<keyword evidence="3 12" id="KW-0813">Transport</keyword>
<dbReference type="InterPro" id="IPR001873">
    <property type="entry name" value="ENaC"/>
</dbReference>
<gene>
    <name evidence="14" type="ORF">HPB51_006203</name>
</gene>
<reference evidence="14" key="2">
    <citation type="submission" date="2021-09" db="EMBL/GenBank/DDBJ databases">
        <authorList>
            <person name="Jia N."/>
            <person name="Wang J."/>
            <person name="Shi W."/>
            <person name="Du L."/>
            <person name="Sun Y."/>
            <person name="Zhan W."/>
            <person name="Jiang J."/>
            <person name="Wang Q."/>
            <person name="Zhang B."/>
            <person name="Ji P."/>
            <person name="Sakyi L.B."/>
            <person name="Cui X."/>
            <person name="Yuan T."/>
            <person name="Jiang B."/>
            <person name="Yang W."/>
            <person name="Lam T.T.-Y."/>
            <person name="Chang Q."/>
            <person name="Ding S."/>
            <person name="Wang X."/>
            <person name="Zhu J."/>
            <person name="Ruan X."/>
            <person name="Zhao L."/>
            <person name="Wei J."/>
            <person name="Que T."/>
            <person name="Du C."/>
            <person name="Cheng J."/>
            <person name="Dai P."/>
            <person name="Han X."/>
            <person name="Huang E."/>
            <person name="Gao Y."/>
            <person name="Liu J."/>
            <person name="Shao H."/>
            <person name="Ye R."/>
            <person name="Li L."/>
            <person name="Wei W."/>
            <person name="Wang X."/>
            <person name="Wang C."/>
            <person name="Huo Q."/>
            <person name="Li W."/>
            <person name="Guo W."/>
            <person name="Chen H."/>
            <person name="Chen S."/>
            <person name="Zhou L."/>
            <person name="Zhou L."/>
            <person name="Ni X."/>
            <person name="Tian J."/>
            <person name="Zhou Y."/>
            <person name="Sheng Y."/>
            <person name="Liu T."/>
            <person name="Pan Y."/>
            <person name="Xia L."/>
            <person name="Li J."/>
            <person name="Zhao F."/>
            <person name="Cao W."/>
        </authorList>
    </citation>
    <scope>NUCLEOTIDE SEQUENCE</scope>
    <source>
        <strain evidence="14">Rmic-2018</strain>
        <tissue evidence="14">Larvae</tissue>
    </source>
</reference>
<organism evidence="14 15">
    <name type="scientific">Rhipicephalus microplus</name>
    <name type="common">Cattle tick</name>
    <name type="synonym">Boophilus microplus</name>
    <dbReference type="NCBI Taxonomy" id="6941"/>
    <lineage>
        <taxon>Eukaryota</taxon>
        <taxon>Metazoa</taxon>
        <taxon>Ecdysozoa</taxon>
        <taxon>Arthropoda</taxon>
        <taxon>Chelicerata</taxon>
        <taxon>Arachnida</taxon>
        <taxon>Acari</taxon>
        <taxon>Parasitiformes</taxon>
        <taxon>Ixodida</taxon>
        <taxon>Ixodoidea</taxon>
        <taxon>Ixodidae</taxon>
        <taxon>Rhipicephalinae</taxon>
        <taxon>Rhipicephalus</taxon>
        <taxon>Boophilus</taxon>
    </lineage>
</organism>
<dbReference type="Proteomes" id="UP000821866">
    <property type="component" value="Chromosome 6"/>
</dbReference>
<evidence type="ECO:0000256" key="13">
    <source>
        <dbReference type="SAM" id="MobiDB-lite"/>
    </source>
</evidence>
<reference evidence="14" key="1">
    <citation type="journal article" date="2020" name="Cell">
        <title>Large-Scale Comparative Analyses of Tick Genomes Elucidate Their Genetic Diversity and Vector Capacities.</title>
        <authorList>
            <consortium name="Tick Genome and Microbiome Consortium (TIGMIC)"/>
            <person name="Jia N."/>
            <person name="Wang J."/>
            <person name="Shi W."/>
            <person name="Du L."/>
            <person name="Sun Y."/>
            <person name="Zhan W."/>
            <person name="Jiang J.F."/>
            <person name="Wang Q."/>
            <person name="Zhang B."/>
            <person name="Ji P."/>
            <person name="Bell-Sakyi L."/>
            <person name="Cui X.M."/>
            <person name="Yuan T.T."/>
            <person name="Jiang B.G."/>
            <person name="Yang W.F."/>
            <person name="Lam T.T."/>
            <person name="Chang Q.C."/>
            <person name="Ding S.J."/>
            <person name="Wang X.J."/>
            <person name="Zhu J.G."/>
            <person name="Ruan X.D."/>
            <person name="Zhao L."/>
            <person name="Wei J.T."/>
            <person name="Ye R.Z."/>
            <person name="Que T.C."/>
            <person name="Du C.H."/>
            <person name="Zhou Y.H."/>
            <person name="Cheng J.X."/>
            <person name="Dai P.F."/>
            <person name="Guo W.B."/>
            <person name="Han X.H."/>
            <person name="Huang E.J."/>
            <person name="Li L.F."/>
            <person name="Wei W."/>
            <person name="Gao Y.C."/>
            <person name="Liu J.Z."/>
            <person name="Shao H.Z."/>
            <person name="Wang X."/>
            <person name="Wang C.C."/>
            <person name="Yang T.C."/>
            <person name="Huo Q.B."/>
            <person name="Li W."/>
            <person name="Chen H.Y."/>
            <person name="Chen S.E."/>
            <person name="Zhou L.G."/>
            <person name="Ni X.B."/>
            <person name="Tian J.H."/>
            <person name="Sheng Y."/>
            <person name="Liu T."/>
            <person name="Pan Y.S."/>
            <person name="Xia L.Y."/>
            <person name="Li J."/>
            <person name="Zhao F."/>
            <person name="Cao W.C."/>
        </authorList>
    </citation>
    <scope>NUCLEOTIDE SEQUENCE</scope>
    <source>
        <strain evidence="14">Rmic-2018</strain>
    </source>
</reference>
<keyword evidence="9" id="KW-0472">Membrane</keyword>
<keyword evidence="4 12" id="KW-0894">Sodium channel</keyword>
<evidence type="ECO:0000256" key="3">
    <source>
        <dbReference type="ARBA" id="ARBA00022448"/>
    </source>
</evidence>
<dbReference type="Pfam" id="PF00858">
    <property type="entry name" value="ASC"/>
    <property type="match status" value="1"/>
</dbReference>
<dbReference type="PANTHER" id="PTHR11690">
    <property type="entry name" value="AMILORIDE-SENSITIVE SODIUM CHANNEL-RELATED"/>
    <property type="match status" value="1"/>
</dbReference>
<accession>A0A9J6DLP5</accession>
<feature type="compositionally biased region" description="Basic and acidic residues" evidence="13">
    <location>
        <begin position="447"/>
        <end position="456"/>
    </location>
</feature>
<evidence type="ECO:0008006" key="16">
    <source>
        <dbReference type="Google" id="ProtNLM"/>
    </source>
</evidence>
<keyword evidence="11 12" id="KW-0407">Ion channel</keyword>
<feature type="region of interest" description="Disordered" evidence="13">
    <location>
        <begin position="390"/>
        <end position="456"/>
    </location>
</feature>
<comment type="caution">
    <text evidence="14">The sequence shown here is derived from an EMBL/GenBank/DDBJ whole genome shotgun (WGS) entry which is preliminary data.</text>
</comment>
<dbReference type="GO" id="GO:0005886">
    <property type="term" value="C:plasma membrane"/>
    <property type="evidence" value="ECO:0007669"/>
    <property type="project" value="TreeGrafter"/>
</dbReference>
<evidence type="ECO:0000256" key="10">
    <source>
        <dbReference type="ARBA" id="ARBA00023201"/>
    </source>
</evidence>
<keyword evidence="7" id="KW-0915">Sodium</keyword>
<sequence>MSQSLPRAAAVSDSESQPVKMAGFWRVASKAFVWIACTAGFLYQASDVLQLYLKHAFTVTVYKEHGSRQIRFPAVTVCTEKCDHYFVRIPDLERRSKRDVLCGNNSFCQEGTDALAERLLYDPDLQNEAAYTPSELFNCHMRSQDDKCAAFSCVSMIRRTFYRTPFLMCYTLDLYQYAEPSHPFRSCEVPWLYGRNGDVERRRGEGERRLVERQSFLRNTYFWLATFGPCMHPQELELTSEWDTLKTGPTDNVWRYPLIVHEPEICPPEKLAPIHLRQGMRYTVSIAQRAFRRLPYPSASLCSDYRSRGRISAYYGYMNYEVHKCVKILPRDRNIKFCKQRCTLPCRSSFAAIIRFSTSSQTVYDYQRRLTIRPPPSWCTSRYVSKASKPYVRVPRRPKASATGGSHSSRRPSDEDEVMNASEQQDNPVFRGPEEDCDGPSTTTNADDERVTPRKA</sequence>
<keyword evidence="5 12" id="KW-0812">Transmembrane</keyword>
<evidence type="ECO:0000313" key="14">
    <source>
        <dbReference type="EMBL" id="KAH8022846.1"/>
    </source>
</evidence>
<evidence type="ECO:0000256" key="6">
    <source>
        <dbReference type="ARBA" id="ARBA00022989"/>
    </source>
</evidence>
<evidence type="ECO:0000256" key="2">
    <source>
        <dbReference type="ARBA" id="ARBA00007193"/>
    </source>
</evidence>
<dbReference type="GO" id="GO:0015280">
    <property type="term" value="F:ligand-gated sodium channel activity"/>
    <property type="evidence" value="ECO:0007669"/>
    <property type="project" value="TreeGrafter"/>
</dbReference>
<evidence type="ECO:0000313" key="15">
    <source>
        <dbReference type="Proteomes" id="UP000821866"/>
    </source>
</evidence>
<dbReference type="VEuPathDB" id="VectorBase:LOC119185184"/>
<evidence type="ECO:0000256" key="4">
    <source>
        <dbReference type="ARBA" id="ARBA00022461"/>
    </source>
</evidence>
<keyword evidence="15" id="KW-1185">Reference proteome</keyword>
<evidence type="ECO:0000256" key="11">
    <source>
        <dbReference type="ARBA" id="ARBA00023303"/>
    </source>
</evidence>
<evidence type="ECO:0000256" key="5">
    <source>
        <dbReference type="ARBA" id="ARBA00022692"/>
    </source>
</evidence>
<dbReference type="AlphaFoldDB" id="A0A9J6DLP5"/>
<keyword evidence="8 12" id="KW-0406">Ion transport</keyword>
<keyword evidence="10 12" id="KW-0739">Sodium transport</keyword>
<proteinExistence type="inferred from homology"/>
<evidence type="ECO:0000256" key="12">
    <source>
        <dbReference type="RuleBase" id="RU000679"/>
    </source>
</evidence>
<evidence type="ECO:0000256" key="7">
    <source>
        <dbReference type="ARBA" id="ARBA00023053"/>
    </source>
</evidence>
<evidence type="ECO:0000256" key="9">
    <source>
        <dbReference type="ARBA" id="ARBA00023136"/>
    </source>
</evidence>
<name>A0A9J6DLP5_RHIMP</name>
<comment type="similarity">
    <text evidence="2 12">Belongs to the amiloride-sensitive sodium channel (TC 1.A.6) family.</text>
</comment>
<evidence type="ECO:0000256" key="8">
    <source>
        <dbReference type="ARBA" id="ARBA00023065"/>
    </source>
</evidence>
<protein>
    <recommendedName>
        <fullName evidence="16">Amiloride-sensitive sodium channel</fullName>
    </recommendedName>
</protein>
<dbReference type="VEuPathDB" id="VectorBase:LOC119179115"/>
<evidence type="ECO:0000256" key="1">
    <source>
        <dbReference type="ARBA" id="ARBA00004141"/>
    </source>
</evidence>
<dbReference type="EMBL" id="JABSTU010000008">
    <property type="protein sequence ID" value="KAH8022846.1"/>
    <property type="molecule type" value="Genomic_DNA"/>
</dbReference>
<keyword evidence="6" id="KW-1133">Transmembrane helix</keyword>